<dbReference type="Gene3D" id="2.40.50.100">
    <property type="match status" value="1"/>
</dbReference>
<dbReference type="PANTHER" id="PTHR43178">
    <property type="entry name" value="DIHYDROLIPOAMIDE ACETYLTRANSFERASE COMPONENT OF PYRUVATE DEHYDROGENASE COMPLEX"/>
    <property type="match status" value="1"/>
</dbReference>
<dbReference type="STRING" id="543877.AM2010_1661"/>
<dbReference type="PROSITE" id="PS00189">
    <property type="entry name" value="LIPOYL"/>
    <property type="match status" value="1"/>
</dbReference>
<keyword evidence="5" id="KW-0012">Acyltransferase</keyword>
<dbReference type="Pfam" id="PF00364">
    <property type="entry name" value="Biotin_lipoyl"/>
    <property type="match status" value="1"/>
</dbReference>
<feature type="domain" description="Lipoyl-binding" evidence="6">
    <location>
        <begin position="2"/>
        <end position="77"/>
    </location>
</feature>
<dbReference type="InterPro" id="IPR000089">
    <property type="entry name" value="Biotin_lipoyl"/>
</dbReference>
<gene>
    <name evidence="7" type="ORF">AM2010_1661</name>
</gene>
<dbReference type="PATRIC" id="fig|543877.4.peg.1687"/>
<dbReference type="InterPro" id="IPR003016">
    <property type="entry name" value="2-oxoA_DH_lipoyl-BS"/>
</dbReference>
<evidence type="ECO:0000256" key="3">
    <source>
        <dbReference type="ARBA" id="ARBA00022679"/>
    </source>
</evidence>
<keyword evidence="4" id="KW-0450">Lipoyl</keyword>
<accession>A0A0G3XBI0</accession>
<dbReference type="Proteomes" id="UP000037643">
    <property type="component" value="Chromosome"/>
</dbReference>
<sequence>MAVGVKLPEISMGVTEATIVGWLKAVGDRVEAGEALVEVETAKSTVEVESPASGTLIEILVAPDDEVEVGAHIAKIRPD</sequence>
<dbReference type="InterPro" id="IPR011053">
    <property type="entry name" value="Single_hybrid_motif"/>
</dbReference>
<dbReference type="OrthoDB" id="7363068at2"/>
<protein>
    <submittedName>
        <fullName evidence="7">2-oxoglutarate dehydrogenase, E2 component, dihydrolipoamide succinyltransferase</fullName>
    </submittedName>
</protein>
<dbReference type="GO" id="GO:0031405">
    <property type="term" value="F:lipoic acid binding"/>
    <property type="evidence" value="ECO:0007669"/>
    <property type="project" value="TreeGrafter"/>
</dbReference>
<dbReference type="CDD" id="cd06849">
    <property type="entry name" value="lipoyl_domain"/>
    <property type="match status" value="1"/>
</dbReference>
<evidence type="ECO:0000256" key="4">
    <source>
        <dbReference type="ARBA" id="ARBA00022823"/>
    </source>
</evidence>
<dbReference type="SUPFAM" id="SSF51230">
    <property type="entry name" value="Single hybrid motif"/>
    <property type="match status" value="1"/>
</dbReference>
<dbReference type="EMBL" id="CP011805">
    <property type="protein sequence ID" value="AKM07728.1"/>
    <property type="molecule type" value="Genomic_DNA"/>
</dbReference>
<dbReference type="PROSITE" id="PS50968">
    <property type="entry name" value="BIOTINYL_LIPOYL"/>
    <property type="match status" value="1"/>
</dbReference>
<dbReference type="GO" id="GO:0016407">
    <property type="term" value="F:acetyltransferase activity"/>
    <property type="evidence" value="ECO:0007669"/>
    <property type="project" value="TreeGrafter"/>
</dbReference>
<evidence type="ECO:0000313" key="7">
    <source>
        <dbReference type="EMBL" id="AKM07728.1"/>
    </source>
</evidence>
<keyword evidence="3 7" id="KW-0808">Transferase</keyword>
<reference evidence="7 8" key="1">
    <citation type="submission" date="2015-06" db="EMBL/GenBank/DDBJ databases">
        <authorList>
            <person name="Kim K.M."/>
        </authorList>
    </citation>
    <scope>NUCLEOTIDE SEQUENCE [LARGE SCALE GENOMIC DNA]</scope>
    <source>
        <strain evidence="7 8">KCTC 22370</strain>
    </source>
</reference>
<evidence type="ECO:0000313" key="8">
    <source>
        <dbReference type="Proteomes" id="UP000037643"/>
    </source>
</evidence>
<organism evidence="7 8">
    <name type="scientific">Pelagerythrobacter marensis</name>
    <dbReference type="NCBI Taxonomy" id="543877"/>
    <lineage>
        <taxon>Bacteria</taxon>
        <taxon>Pseudomonadati</taxon>
        <taxon>Pseudomonadota</taxon>
        <taxon>Alphaproteobacteria</taxon>
        <taxon>Sphingomonadales</taxon>
        <taxon>Erythrobacteraceae</taxon>
        <taxon>Pelagerythrobacter</taxon>
    </lineage>
</organism>
<comment type="subunit">
    <text evidence="2">Forms a 24-polypeptide structural core with octahedral symmetry.</text>
</comment>
<name>A0A0G3XBI0_9SPHN</name>
<evidence type="ECO:0000256" key="5">
    <source>
        <dbReference type="ARBA" id="ARBA00023315"/>
    </source>
</evidence>
<keyword evidence="8" id="KW-1185">Reference proteome</keyword>
<dbReference type="PANTHER" id="PTHR43178:SF5">
    <property type="entry name" value="LIPOAMIDE ACYLTRANSFERASE COMPONENT OF BRANCHED-CHAIN ALPHA-KETO ACID DEHYDROGENASE COMPLEX, MITOCHONDRIAL"/>
    <property type="match status" value="1"/>
</dbReference>
<dbReference type="KEGG" id="amx:AM2010_1661"/>
<evidence type="ECO:0000256" key="1">
    <source>
        <dbReference type="ARBA" id="ARBA00001938"/>
    </source>
</evidence>
<proteinExistence type="predicted"/>
<comment type="cofactor">
    <cofactor evidence="1">
        <name>(R)-lipoate</name>
        <dbReference type="ChEBI" id="CHEBI:83088"/>
    </cofactor>
</comment>
<dbReference type="AlphaFoldDB" id="A0A0G3XBI0"/>
<evidence type="ECO:0000256" key="2">
    <source>
        <dbReference type="ARBA" id="ARBA00011484"/>
    </source>
</evidence>
<dbReference type="GO" id="GO:0005737">
    <property type="term" value="C:cytoplasm"/>
    <property type="evidence" value="ECO:0007669"/>
    <property type="project" value="TreeGrafter"/>
</dbReference>
<dbReference type="RefSeq" id="WP_047806692.1">
    <property type="nucleotide sequence ID" value="NZ_CP011805.1"/>
</dbReference>
<dbReference type="InterPro" id="IPR050743">
    <property type="entry name" value="2-oxoacid_DH_E2_comp"/>
</dbReference>
<evidence type="ECO:0000259" key="6">
    <source>
        <dbReference type="PROSITE" id="PS50968"/>
    </source>
</evidence>